<dbReference type="EMBL" id="JH930468">
    <property type="protein sequence ID" value="EKM60980.1"/>
    <property type="molecule type" value="Genomic_DNA"/>
</dbReference>
<keyword evidence="11" id="KW-1185">Reference proteome</keyword>
<dbReference type="Pfam" id="PF24779">
    <property type="entry name" value="UTP23_sensor"/>
    <property type="match status" value="1"/>
</dbReference>
<comment type="function">
    <text evidence="5">Involved in rRNA-processing and ribosome biogenesis.</text>
</comment>
<dbReference type="InParanoid" id="K5WNG2"/>
<dbReference type="GeneID" id="18914029"/>
<feature type="domain" description="UTP23 sensor motif region" evidence="9">
    <location>
        <begin position="174"/>
        <end position="192"/>
    </location>
</feature>
<dbReference type="Pfam" id="PF04900">
    <property type="entry name" value="Fcf1"/>
    <property type="match status" value="1"/>
</dbReference>
<evidence type="ECO:0000313" key="11">
    <source>
        <dbReference type="Proteomes" id="UP000008370"/>
    </source>
</evidence>
<evidence type="ECO:0000256" key="2">
    <source>
        <dbReference type="ARBA" id="ARBA00022517"/>
    </source>
</evidence>
<organism evidence="10 11">
    <name type="scientific">Phanerochaete carnosa (strain HHB-10118-sp)</name>
    <name type="common">White-rot fungus</name>
    <name type="synonym">Peniophora carnosa</name>
    <dbReference type="NCBI Taxonomy" id="650164"/>
    <lineage>
        <taxon>Eukaryota</taxon>
        <taxon>Fungi</taxon>
        <taxon>Dikarya</taxon>
        <taxon>Basidiomycota</taxon>
        <taxon>Agaricomycotina</taxon>
        <taxon>Agaricomycetes</taxon>
        <taxon>Polyporales</taxon>
        <taxon>Phanerochaetaceae</taxon>
        <taxon>Phanerochaete</taxon>
    </lineage>
</organism>
<dbReference type="PANTHER" id="PTHR12416">
    <property type="entry name" value="RRNA-PROCESSING PROTEIN UTP23 HOMOLOG"/>
    <property type="match status" value="1"/>
</dbReference>
<dbReference type="Proteomes" id="UP000008370">
    <property type="component" value="Unassembled WGS sequence"/>
</dbReference>
<dbReference type="GO" id="GO:0032040">
    <property type="term" value="C:small-subunit processome"/>
    <property type="evidence" value="ECO:0007669"/>
    <property type="project" value="InterPro"/>
</dbReference>
<feature type="region of interest" description="Disordered" evidence="8">
    <location>
        <begin position="143"/>
        <end position="262"/>
    </location>
</feature>
<sequence>MQAYSLAFGFRQPYQALVDSLMCKDAMDHKLDLVKQLGIVLQGTVKPMITQCCIHELYLQGKVIQPAVDLAKTFERRKCNHMEPIPGDDCIANVVGDKNKHRYIIVTQSQHLRAKLREIPAVPVVHINRSVMILEPMSEASVQAKEKAEQQQMLPSALETAKVAQSKPAEEPPRKKRKGPKGPNPLSVKKKKVKRPPAPLPKRPATEDTDKVGGKRKRVEAGQSEHANASSGSGHDRKRRRNGASTTVVSAVRDKGAPDGED</sequence>
<evidence type="ECO:0000313" key="10">
    <source>
        <dbReference type="EMBL" id="EKM60980.1"/>
    </source>
</evidence>
<keyword evidence="4" id="KW-0539">Nucleus</keyword>
<dbReference type="AlphaFoldDB" id="K5WNG2"/>
<dbReference type="RefSeq" id="XP_007390418.1">
    <property type="nucleotide sequence ID" value="XM_007390356.1"/>
</dbReference>
<evidence type="ECO:0000256" key="1">
    <source>
        <dbReference type="ARBA" id="ARBA00004604"/>
    </source>
</evidence>
<comment type="similarity">
    <text evidence="6">Belongs to the UTP23/FCF1 family. UTP23 subfamily.</text>
</comment>
<reference evidence="10 11" key="1">
    <citation type="journal article" date="2012" name="BMC Genomics">
        <title>Comparative genomics of the white-rot fungi, Phanerochaete carnosa and P. chrysosporium, to elucidate the genetic basis of the distinct wood types they colonize.</title>
        <authorList>
            <person name="Suzuki H."/>
            <person name="MacDonald J."/>
            <person name="Syed K."/>
            <person name="Salamov A."/>
            <person name="Hori C."/>
            <person name="Aerts A."/>
            <person name="Henrissat B."/>
            <person name="Wiebenga A."/>
            <person name="vanKuyk P.A."/>
            <person name="Barry K."/>
            <person name="Lindquist E."/>
            <person name="LaButti K."/>
            <person name="Lapidus A."/>
            <person name="Lucas S."/>
            <person name="Coutinho P."/>
            <person name="Gong Y."/>
            <person name="Samejima M."/>
            <person name="Mahadevan R."/>
            <person name="Abou-Zaid M."/>
            <person name="de Vries R.P."/>
            <person name="Igarashi K."/>
            <person name="Yadav J.S."/>
            <person name="Grigoriev I.V."/>
            <person name="Master E.R."/>
        </authorList>
    </citation>
    <scope>NUCLEOTIDE SEQUENCE [LARGE SCALE GENOMIC DNA]</scope>
    <source>
        <strain evidence="10 11">HHB-10118-sp</strain>
    </source>
</reference>
<accession>K5WNG2</accession>
<feature type="compositionally biased region" description="Basic and acidic residues" evidence="8">
    <location>
        <begin position="204"/>
        <end position="213"/>
    </location>
</feature>
<evidence type="ECO:0000256" key="3">
    <source>
        <dbReference type="ARBA" id="ARBA00022552"/>
    </source>
</evidence>
<evidence type="ECO:0000256" key="8">
    <source>
        <dbReference type="SAM" id="MobiDB-lite"/>
    </source>
</evidence>
<dbReference type="KEGG" id="pco:PHACADRAFT_247246"/>
<protein>
    <recommendedName>
        <fullName evidence="7">U three protein 23</fullName>
    </recommendedName>
</protein>
<dbReference type="HOGENOM" id="CLU_053567_2_1_1"/>
<evidence type="ECO:0000256" key="4">
    <source>
        <dbReference type="ARBA" id="ARBA00023242"/>
    </source>
</evidence>
<dbReference type="OrthoDB" id="25675at2759"/>
<name>K5WNG2_PHACS</name>
<evidence type="ECO:0000256" key="7">
    <source>
        <dbReference type="ARBA" id="ARBA00076388"/>
    </source>
</evidence>
<proteinExistence type="inferred from homology"/>
<dbReference type="InterPro" id="IPR029060">
    <property type="entry name" value="PIN-like_dom_sf"/>
</dbReference>
<comment type="subcellular location">
    <subcellularLocation>
        <location evidence="1">Nucleus</location>
        <location evidence="1">Nucleolus</location>
    </subcellularLocation>
</comment>
<feature type="compositionally biased region" description="Basic and acidic residues" evidence="8">
    <location>
        <begin position="252"/>
        <end position="262"/>
    </location>
</feature>
<dbReference type="CDD" id="cd09865">
    <property type="entry name" value="PIN_ScUtp23p-like"/>
    <property type="match status" value="1"/>
</dbReference>
<gene>
    <name evidence="10" type="ORF">PHACADRAFT_247246</name>
</gene>
<evidence type="ECO:0000256" key="6">
    <source>
        <dbReference type="ARBA" id="ARBA00038503"/>
    </source>
</evidence>
<evidence type="ECO:0000259" key="9">
    <source>
        <dbReference type="Pfam" id="PF24779"/>
    </source>
</evidence>
<keyword evidence="2" id="KW-0690">Ribosome biogenesis</keyword>
<dbReference type="STRING" id="650164.K5WNG2"/>
<dbReference type="InterPro" id="IPR057776">
    <property type="entry name" value="UTP23_sensor"/>
</dbReference>
<dbReference type="Gene3D" id="3.40.50.1010">
    <property type="entry name" value="5'-nuclease"/>
    <property type="match status" value="1"/>
</dbReference>
<dbReference type="FunCoup" id="K5WNG2">
    <property type="interactions" value="617"/>
</dbReference>
<evidence type="ECO:0000256" key="5">
    <source>
        <dbReference type="ARBA" id="ARBA00037300"/>
    </source>
</evidence>
<dbReference type="GO" id="GO:0006364">
    <property type="term" value="P:rRNA processing"/>
    <property type="evidence" value="ECO:0007669"/>
    <property type="project" value="UniProtKB-KW"/>
</dbReference>
<dbReference type="FunFam" id="3.40.50.1010:FF:000006">
    <property type="entry name" value="rRNA-processing protein UTP23 homolog"/>
    <property type="match status" value="1"/>
</dbReference>
<keyword evidence="3" id="KW-0698">rRNA processing</keyword>
<dbReference type="InterPro" id="IPR006984">
    <property type="entry name" value="Fcf1/UTP23"/>
</dbReference>
<dbReference type="SUPFAM" id="SSF88723">
    <property type="entry name" value="PIN domain-like"/>
    <property type="match status" value="1"/>
</dbReference>